<evidence type="ECO:0000313" key="1">
    <source>
        <dbReference type="EMBL" id="KCB21307.1"/>
    </source>
</evidence>
<protein>
    <submittedName>
        <fullName evidence="1">Uncharacterized protein</fullName>
    </submittedName>
</protein>
<proteinExistence type="predicted"/>
<dbReference type="EMBL" id="JHEM01000034">
    <property type="protein sequence ID" value="KCB21307.1"/>
    <property type="molecule type" value="Genomic_DNA"/>
</dbReference>
<gene>
    <name evidence="1" type="ORF">L544_1257</name>
</gene>
<keyword evidence="2" id="KW-1185">Reference proteome</keyword>
<sequence>MWRAGIDLDWRGSCEGIMQGPIRGNAIQRPAGLLKSCA</sequence>
<organism evidence="1 2">
    <name type="scientific">Bordetella hinzii OH87 BAL007II</name>
    <dbReference type="NCBI Taxonomy" id="1331262"/>
    <lineage>
        <taxon>Bacteria</taxon>
        <taxon>Pseudomonadati</taxon>
        <taxon>Pseudomonadota</taxon>
        <taxon>Betaproteobacteria</taxon>
        <taxon>Burkholderiales</taxon>
        <taxon>Alcaligenaceae</taxon>
        <taxon>Bordetella</taxon>
    </lineage>
</organism>
<dbReference type="Proteomes" id="UP000025748">
    <property type="component" value="Unassembled WGS sequence"/>
</dbReference>
<accession>A0ABR4QVN4</accession>
<name>A0ABR4QVN4_9BORD</name>
<comment type="caution">
    <text evidence="1">The sequence shown here is derived from an EMBL/GenBank/DDBJ whole genome shotgun (WGS) entry which is preliminary data.</text>
</comment>
<reference evidence="1 2" key="1">
    <citation type="submission" date="2014-03" db="EMBL/GenBank/DDBJ databases">
        <title>Genome sequence of Bordetella hinzii.</title>
        <authorList>
            <person name="Register K."/>
            <person name="Harvill E."/>
            <person name="Goodfield L.L."/>
            <person name="Ivanov Y.V."/>
            <person name="Meyer J.A."/>
            <person name="Muse S.J."/>
            <person name="Jacobs N."/>
            <person name="Bendor L."/>
            <person name="Smallridge W.E."/>
            <person name="Brinkac L.M."/>
            <person name="Sanka R."/>
            <person name="Kim M."/>
            <person name="Losada L."/>
        </authorList>
    </citation>
    <scope>NUCLEOTIDE SEQUENCE [LARGE SCALE GENOMIC DNA]</scope>
    <source>
        <strain evidence="1 2">OH87 BAL007II</strain>
    </source>
</reference>
<evidence type="ECO:0000313" key="2">
    <source>
        <dbReference type="Proteomes" id="UP000025748"/>
    </source>
</evidence>